<dbReference type="Pfam" id="PF14574">
    <property type="entry name" value="RACo_C_ter"/>
    <property type="match status" value="1"/>
</dbReference>
<organism evidence="3 4">
    <name type="scientific">Faecalibaculum rodentium</name>
    <dbReference type="NCBI Taxonomy" id="1702221"/>
    <lineage>
        <taxon>Bacteria</taxon>
        <taxon>Bacillati</taxon>
        <taxon>Bacillota</taxon>
        <taxon>Erysipelotrichia</taxon>
        <taxon>Erysipelotrichales</taxon>
        <taxon>Erysipelotrichaceae</taxon>
        <taxon>Faecalibaculum</taxon>
    </lineage>
</organism>
<evidence type="ECO:0000313" key="4">
    <source>
        <dbReference type="Proteomes" id="UP000069771"/>
    </source>
</evidence>
<dbReference type="OrthoDB" id="9810588at2"/>
<dbReference type="EMBL" id="CP011391">
    <property type="protein sequence ID" value="AMK53668.1"/>
    <property type="molecule type" value="Genomic_DNA"/>
</dbReference>
<dbReference type="Pfam" id="PF17651">
    <property type="entry name" value="Raco_middle"/>
    <property type="match status" value="1"/>
</dbReference>
<dbReference type="GO" id="GO:0051536">
    <property type="term" value="F:iron-sulfur cluster binding"/>
    <property type="evidence" value="ECO:0007669"/>
    <property type="project" value="InterPro"/>
</dbReference>
<dbReference type="InterPro" id="IPR052911">
    <property type="entry name" value="Corrinoid_activation_enz"/>
</dbReference>
<dbReference type="PANTHER" id="PTHR42895">
    <property type="entry name" value="IRON-SULFUR CLUSTER-BINDING PROTEIN-RELATED"/>
    <property type="match status" value="1"/>
</dbReference>
<evidence type="ECO:0000259" key="2">
    <source>
        <dbReference type="Pfam" id="PF17651"/>
    </source>
</evidence>
<dbReference type="PANTHER" id="PTHR42895:SF2">
    <property type="entry name" value="IRON-SULFUR CLUSTER PROTEIN"/>
    <property type="match status" value="1"/>
</dbReference>
<dbReference type="InterPro" id="IPR036010">
    <property type="entry name" value="2Fe-2S_ferredoxin-like_sf"/>
</dbReference>
<gene>
    <name evidence="3" type="ORF">AALO17_05340</name>
</gene>
<keyword evidence="4" id="KW-1185">Reference proteome</keyword>
<dbReference type="InterPro" id="IPR042259">
    <property type="entry name" value="Raco-like_middle_sf"/>
</dbReference>
<reference evidence="3 4" key="1">
    <citation type="journal article" date="2016" name="Gut Pathog.">
        <title>Whole genome sequencing of "Faecalibaculum rodentium" ALO17, isolated from C57BL/6J laboratory mouse feces.</title>
        <authorList>
            <person name="Lim S."/>
            <person name="Chang D.H."/>
            <person name="Ahn S."/>
            <person name="Kim B.C."/>
        </authorList>
    </citation>
    <scope>NUCLEOTIDE SEQUENCE [LARGE SCALE GENOMIC DNA]</scope>
    <source>
        <strain evidence="3 4">Alo17</strain>
    </source>
</reference>
<dbReference type="AlphaFoldDB" id="A0A140DSP1"/>
<dbReference type="GeneID" id="78477372"/>
<evidence type="ECO:0008006" key="5">
    <source>
        <dbReference type="Google" id="ProtNLM"/>
    </source>
</evidence>
<dbReference type="KEGG" id="fro:AALO17_05340"/>
<dbReference type="SUPFAM" id="SSF54292">
    <property type="entry name" value="2Fe-2S ferredoxin-like"/>
    <property type="match status" value="1"/>
</dbReference>
<dbReference type="InterPro" id="IPR027980">
    <property type="entry name" value="RACo_C"/>
</dbReference>
<dbReference type="Proteomes" id="UP000069771">
    <property type="component" value="Chromosome"/>
</dbReference>
<name>A0A140DSP1_9FIRM</name>
<accession>A0A140DSP1</accession>
<proteinExistence type="predicted"/>
<evidence type="ECO:0000313" key="3">
    <source>
        <dbReference type="EMBL" id="AMK53668.1"/>
    </source>
</evidence>
<dbReference type="Gene3D" id="3.10.20.30">
    <property type="match status" value="1"/>
</dbReference>
<dbReference type="Gene3D" id="3.30.420.480">
    <property type="entry name" value="Domain of unknown function (DUF4445)"/>
    <property type="match status" value="1"/>
</dbReference>
<feature type="domain" description="RACo C-terminal" evidence="1">
    <location>
        <begin position="216"/>
        <end position="433"/>
    </location>
</feature>
<protein>
    <recommendedName>
        <fullName evidence="5">2Fe-2S ferredoxin-type domain-containing protein</fullName>
    </recommendedName>
</protein>
<dbReference type="STRING" id="1702221.AALO17_05340"/>
<dbReference type="InterPro" id="IPR012675">
    <property type="entry name" value="Beta-grasp_dom_sf"/>
</dbReference>
<dbReference type="RefSeq" id="WP_067555078.1">
    <property type="nucleotide sequence ID" value="NZ_CP011391.1"/>
</dbReference>
<dbReference type="InterPro" id="IPR041414">
    <property type="entry name" value="Raco-like_middle"/>
</dbReference>
<evidence type="ECO:0000259" key="1">
    <source>
        <dbReference type="Pfam" id="PF14574"/>
    </source>
</evidence>
<sequence length="436" mass="46509">MSRDCGGQGLCGKCRVQTPDLPVLEADWRVLGDTLCARGWRLGCQHAVRPDTADGDEMAQAHIAGTGVTEGTGSTPRLAALDIGTTTVVLALLDDAGTVVKELAWGNPQRAWGADVLSRIDHFASMPPDLIRTLIEPHLQGIDRLVITGNTVMTHLWLGTDPAPLARAPFTIPHPDPVITRHGSRQEIVCAPFAPYVGADIRTGLQEVLAADHAESFLYMDLGTNGELAWYDRGTLTLCSTACGPALEGAGISIGMAALPEALVHVYHEQGRWHGHTAGDVPAQGVCGSGLISWIDALRQADLVTPAGKLKGCPPVEGLQLTQKDIRMFQLAKGALQAGWQLLVPDPAQVEEVWIAGGFSLGLNADACIRLGLFHPAWRGKIRFCGNMALKGACRQVMAEDALPGDELTARVLELEKDTRFPLAFARAMSLQEAAA</sequence>
<feature type="domain" description="RACo-like middle region" evidence="2">
    <location>
        <begin position="80"/>
        <end position="205"/>
    </location>
</feature>